<dbReference type="NCBIfam" id="TIGR01146">
    <property type="entry name" value="ATPsyn_F1gamma"/>
    <property type="match status" value="1"/>
</dbReference>
<dbReference type="PANTHER" id="PTHR11693:SF22">
    <property type="entry name" value="ATP SYNTHASE SUBUNIT GAMMA, MITOCHONDRIAL"/>
    <property type="match status" value="1"/>
</dbReference>
<dbReference type="InterPro" id="IPR015814">
    <property type="entry name" value="Pgluconate_DH_NAD-bd_C"/>
</dbReference>
<evidence type="ECO:0000256" key="9">
    <source>
        <dbReference type="ARBA" id="ARBA00023136"/>
    </source>
</evidence>
<feature type="domain" description="Phosphogluconate dehydrogenase NAD-binding putative C-terminal" evidence="14">
    <location>
        <begin position="483"/>
        <end position="553"/>
    </location>
</feature>
<dbReference type="PRINTS" id="PR00126">
    <property type="entry name" value="ATPASEGAMMA"/>
</dbReference>
<dbReference type="InterPro" id="IPR000131">
    <property type="entry name" value="ATP_synth_F1_gsu"/>
</dbReference>
<dbReference type="GO" id="GO:0005743">
    <property type="term" value="C:mitochondrial inner membrane"/>
    <property type="evidence" value="ECO:0007669"/>
    <property type="project" value="UniProtKB-SubCell"/>
</dbReference>
<dbReference type="FunFam" id="1.10.287.80:FF:000001">
    <property type="entry name" value="ATP synthase gamma chain"/>
    <property type="match status" value="1"/>
</dbReference>
<keyword evidence="4" id="KW-0813">Transport</keyword>
<organism evidence="15 16">
    <name type="scientific">Pochonia chlamydosporia 170</name>
    <dbReference type="NCBI Taxonomy" id="1380566"/>
    <lineage>
        <taxon>Eukaryota</taxon>
        <taxon>Fungi</taxon>
        <taxon>Dikarya</taxon>
        <taxon>Ascomycota</taxon>
        <taxon>Pezizomycotina</taxon>
        <taxon>Sordariomycetes</taxon>
        <taxon>Hypocreomycetidae</taxon>
        <taxon>Hypocreales</taxon>
        <taxon>Clavicipitaceae</taxon>
        <taxon>Pochonia</taxon>
    </lineage>
</organism>
<dbReference type="GO" id="GO:0046933">
    <property type="term" value="F:proton-transporting ATP synthase activity, rotational mechanism"/>
    <property type="evidence" value="ECO:0007669"/>
    <property type="project" value="InterPro"/>
</dbReference>
<dbReference type="OrthoDB" id="239812at2759"/>
<evidence type="ECO:0000256" key="4">
    <source>
        <dbReference type="ARBA" id="ARBA00022448"/>
    </source>
</evidence>
<keyword evidence="10" id="KW-0139">CF(1)</keyword>
<keyword evidence="8" id="KW-0496">Mitochondrion</keyword>
<dbReference type="Gene3D" id="3.40.1380.10">
    <property type="match status" value="1"/>
</dbReference>
<evidence type="ECO:0000256" key="10">
    <source>
        <dbReference type="ARBA" id="ARBA00023196"/>
    </source>
</evidence>
<comment type="caution">
    <text evidence="15">The sequence shown here is derived from an EMBL/GenBank/DDBJ whole genome shotgun (WGS) entry which is preliminary data.</text>
</comment>
<dbReference type="InterPro" id="IPR013328">
    <property type="entry name" value="6PGD_dom2"/>
</dbReference>
<dbReference type="Pfam" id="PF09130">
    <property type="entry name" value="DUF1932"/>
    <property type="match status" value="1"/>
</dbReference>
<dbReference type="Pfam" id="PF00231">
    <property type="entry name" value="ATP-synt"/>
    <property type="match status" value="1"/>
</dbReference>
<dbReference type="Gene3D" id="1.10.1040.10">
    <property type="entry name" value="N-(1-d-carboxylethyl)-l-norvaline Dehydrogenase, domain 2"/>
    <property type="match status" value="1"/>
</dbReference>
<keyword evidence="11" id="KW-0066">ATP synthesis</keyword>
<keyword evidence="6" id="KW-0999">Mitochondrion inner membrane</keyword>
<keyword evidence="16" id="KW-1185">Reference proteome</keyword>
<evidence type="ECO:0000256" key="13">
    <source>
        <dbReference type="SAM" id="MobiDB-lite"/>
    </source>
</evidence>
<dbReference type="CDD" id="cd12151">
    <property type="entry name" value="F1-ATPase_gamma"/>
    <property type="match status" value="1"/>
</dbReference>
<dbReference type="AlphaFoldDB" id="A0A179FY02"/>
<comment type="similarity">
    <text evidence="2">Belongs to the ATPase gamma chain family.</text>
</comment>
<evidence type="ECO:0000313" key="16">
    <source>
        <dbReference type="Proteomes" id="UP000078397"/>
    </source>
</evidence>
<evidence type="ECO:0000256" key="6">
    <source>
        <dbReference type="ARBA" id="ARBA00022792"/>
    </source>
</evidence>
<evidence type="ECO:0000256" key="7">
    <source>
        <dbReference type="ARBA" id="ARBA00023065"/>
    </source>
</evidence>
<feature type="compositionally biased region" description="Basic and acidic residues" evidence="13">
    <location>
        <begin position="412"/>
        <end position="422"/>
    </location>
</feature>
<dbReference type="InterPro" id="IPR036291">
    <property type="entry name" value="NAD(P)-bd_dom_sf"/>
</dbReference>
<dbReference type="InterPro" id="IPR023632">
    <property type="entry name" value="ATP_synth_F1_gsu_CS"/>
</dbReference>
<dbReference type="Gene3D" id="3.40.50.720">
    <property type="entry name" value="NAD(P)-binding Rossmann-like Domain"/>
    <property type="match status" value="1"/>
</dbReference>
<feature type="region of interest" description="Disordered" evidence="13">
    <location>
        <begin position="400"/>
        <end position="434"/>
    </location>
</feature>
<gene>
    <name evidence="15" type="ORF">VFPPC_15592</name>
</gene>
<dbReference type="GeneID" id="28857339"/>
<dbReference type="SUPFAM" id="SSF48179">
    <property type="entry name" value="6-phosphogluconate dehydrogenase C-terminal domain-like"/>
    <property type="match status" value="1"/>
</dbReference>
<keyword evidence="7" id="KW-0406">Ion transport</keyword>
<evidence type="ECO:0000256" key="11">
    <source>
        <dbReference type="ARBA" id="ARBA00023310"/>
    </source>
</evidence>
<protein>
    <recommendedName>
        <fullName evidence="3">ATP synthase subunit gamma, mitochondrial</fullName>
    </recommendedName>
    <alternativeName>
        <fullName evidence="12">F-ATPase gamma subunit</fullName>
    </alternativeName>
</protein>
<dbReference type="Proteomes" id="UP000078397">
    <property type="component" value="Unassembled WGS sequence"/>
</dbReference>
<sequence length="592" mass="64091">MLSRAARPALRAAATAPVRATASPNGAATYATLREIEGRLKSIRNIQKITSTMKIVASTKLTRAQRTMAESRKYGETANEVFEAAETVAPEVEQKKSLIIVCSSDKGLCGGVHSGLSRRIRARANEVAEPFDLVIIGEKCKAQLQRTNAAGIQLSFAGVGKDIPTFADAQAIADQITMLPTEYTDVKIMYNKFINAQTYEPTLIEAFSEDAIAQSPNISAFEVDEDALINLREYSLANNLYWALAEGHACEISARRNAMDNASKNAGEMIGKYQILYNRTRQAVITGELVEIITGATASEDIQDTIDRAKAANVELLSSDLALVKQCPVILSVVPPRDAEATAQRITDALTGGSATDSVLFLDLNAVSPSTAKGMARMFERARVPVKFIDGCILGAPPRPREVAGSATDSLKSNDQDPEWRRPNIPISGPHDLSTLEPGEKLAEVLNLRSISPDIGAASGLKMCFAAIAKGFTALATQSFTTAHQLGVVDELKRQMGEILPTHLATAERSVPDMPPKAYRWVREMEEISDTMHEEGGWTKELFQGIAGVYKSVAEDAVLGKEKIGKRVRGTSVEDVAEALGEGLERKRKKME</sequence>
<evidence type="ECO:0000313" key="15">
    <source>
        <dbReference type="EMBL" id="OAQ70545.1"/>
    </source>
</evidence>
<proteinExistence type="inferred from homology"/>
<comment type="subcellular location">
    <subcellularLocation>
        <location evidence="1">Mitochondrion inner membrane</location>
        <topology evidence="1">Peripheral membrane protein</topology>
    </subcellularLocation>
</comment>
<dbReference type="EMBL" id="LSBJ02000002">
    <property type="protein sequence ID" value="OAQ70545.1"/>
    <property type="molecule type" value="Genomic_DNA"/>
</dbReference>
<dbReference type="PROSITE" id="PS00153">
    <property type="entry name" value="ATPASE_GAMMA"/>
    <property type="match status" value="1"/>
</dbReference>
<accession>A0A179FY02</accession>
<dbReference type="Gene3D" id="1.10.287.80">
    <property type="entry name" value="ATP synthase, gamma subunit, helix hairpin domain"/>
    <property type="match status" value="1"/>
</dbReference>
<dbReference type="GO" id="GO:0045259">
    <property type="term" value="C:proton-transporting ATP synthase complex"/>
    <property type="evidence" value="ECO:0007669"/>
    <property type="project" value="UniProtKB-KW"/>
</dbReference>
<dbReference type="PANTHER" id="PTHR11693">
    <property type="entry name" value="ATP SYNTHASE GAMMA CHAIN"/>
    <property type="match status" value="1"/>
</dbReference>
<dbReference type="KEGG" id="pchm:VFPPC_15592"/>
<name>A0A179FY02_METCM</name>
<keyword evidence="5" id="KW-0375">Hydrogen ion transport</keyword>
<keyword evidence="9" id="KW-0472">Membrane</keyword>
<dbReference type="RefSeq" id="XP_018147082.1">
    <property type="nucleotide sequence ID" value="XM_018293345.1"/>
</dbReference>
<evidence type="ECO:0000259" key="14">
    <source>
        <dbReference type="Pfam" id="PF09130"/>
    </source>
</evidence>
<evidence type="ECO:0000256" key="8">
    <source>
        <dbReference type="ARBA" id="ARBA00023128"/>
    </source>
</evidence>
<dbReference type="InterPro" id="IPR008927">
    <property type="entry name" value="6-PGluconate_DH-like_C_sf"/>
</dbReference>
<dbReference type="SUPFAM" id="SSF52943">
    <property type="entry name" value="ATP synthase (F1-ATPase), gamma subunit"/>
    <property type="match status" value="1"/>
</dbReference>
<dbReference type="SUPFAM" id="SSF51735">
    <property type="entry name" value="NAD(P)-binding Rossmann-fold domains"/>
    <property type="match status" value="1"/>
</dbReference>
<dbReference type="STRING" id="1380566.A0A179FY02"/>
<evidence type="ECO:0000256" key="5">
    <source>
        <dbReference type="ARBA" id="ARBA00022781"/>
    </source>
</evidence>
<evidence type="ECO:0000256" key="3">
    <source>
        <dbReference type="ARBA" id="ARBA00020843"/>
    </source>
</evidence>
<dbReference type="InterPro" id="IPR035968">
    <property type="entry name" value="ATP_synth_F1_ATPase_gsu"/>
</dbReference>
<reference evidence="15 16" key="1">
    <citation type="journal article" date="2016" name="PLoS Pathog.">
        <title>Biosynthesis of antibiotic leucinostatins in bio-control fungus Purpureocillium lilacinum and their inhibition on phytophthora revealed by genome mining.</title>
        <authorList>
            <person name="Wang G."/>
            <person name="Liu Z."/>
            <person name="Lin R."/>
            <person name="Li E."/>
            <person name="Mao Z."/>
            <person name="Ling J."/>
            <person name="Yang Y."/>
            <person name="Yin W.B."/>
            <person name="Xie B."/>
        </authorList>
    </citation>
    <scope>NUCLEOTIDE SEQUENCE [LARGE SCALE GENOMIC DNA]</scope>
    <source>
        <strain evidence="15">170</strain>
    </source>
</reference>
<evidence type="ECO:0000256" key="2">
    <source>
        <dbReference type="ARBA" id="ARBA00007681"/>
    </source>
</evidence>
<evidence type="ECO:0000256" key="12">
    <source>
        <dbReference type="ARBA" id="ARBA00031066"/>
    </source>
</evidence>
<evidence type="ECO:0000256" key="1">
    <source>
        <dbReference type="ARBA" id="ARBA00004637"/>
    </source>
</evidence>
<dbReference type="FunFam" id="3.40.1380.10:FF:000003">
    <property type="entry name" value="ATP synthase subunit gamma"/>
    <property type="match status" value="1"/>
</dbReference>